<dbReference type="EMBL" id="LT984813">
    <property type="protein sequence ID" value="SPD65930.1"/>
    <property type="molecule type" value="Genomic_DNA"/>
</dbReference>
<name>A0A9Q7XT31_9BURK</name>
<reference evidence="1 2" key="1">
    <citation type="submission" date="2018-01" db="EMBL/GenBank/DDBJ databases">
        <authorList>
            <person name="Clerissi C."/>
        </authorList>
    </citation>
    <scope>NUCLEOTIDE SEQUENCE [LARGE SCALE GENOMIC DNA]</scope>
    <source>
        <strain evidence="1">Cupriavidus taiwanensis SWF 66322</strain>
    </source>
</reference>
<evidence type="ECO:0000313" key="1">
    <source>
        <dbReference type="EMBL" id="SPD65930.1"/>
    </source>
</evidence>
<dbReference type="Proteomes" id="UP000254259">
    <property type="component" value="Chromosome CBM2636"/>
</dbReference>
<gene>
    <name evidence="1" type="ORF">CBM2636_20456</name>
</gene>
<evidence type="ECO:0000313" key="2">
    <source>
        <dbReference type="Proteomes" id="UP000254259"/>
    </source>
</evidence>
<organism evidence="1 2">
    <name type="scientific">Cupriavidus taiwanensis</name>
    <dbReference type="NCBI Taxonomy" id="164546"/>
    <lineage>
        <taxon>Bacteria</taxon>
        <taxon>Pseudomonadati</taxon>
        <taxon>Pseudomonadota</taxon>
        <taxon>Betaproteobacteria</taxon>
        <taxon>Burkholderiales</taxon>
        <taxon>Burkholderiaceae</taxon>
        <taxon>Cupriavidus</taxon>
    </lineage>
</organism>
<sequence length="24" mass="2718">MTPYYAFRPYNVSKAGTCPLRPQG</sequence>
<accession>A0A9Q7XT31</accession>
<proteinExistence type="predicted"/>
<protein>
    <submittedName>
        <fullName evidence="1">Uncharacterized protein</fullName>
    </submittedName>
</protein>
<dbReference type="AlphaFoldDB" id="A0A9Q7XT31"/>